<keyword evidence="2" id="KW-0328">Glycosyltransferase</keyword>
<comment type="caution">
    <text evidence="4">The sequence shown here is derived from an EMBL/GenBank/DDBJ whole genome shotgun (WGS) entry which is preliminary data.</text>
</comment>
<reference evidence="4" key="2">
    <citation type="submission" date="2023-01" db="EMBL/GenBank/DDBJ databases">
        <authorList>
            <person name="Sun Q."/>
            <person name="Evtushenko L."/>
        </authorList>
    </citation>
    <scope>NUCLEOTIDE SEQUENCE</scope>
    <source>
        <strain evidence="4">VKM B-2935</strain>
    </source>
</reference>
<name>A0A9W6NEL6_9PSED</name>
<dbReference type="GO" id="GO:0016757">
    <property type="term" value="F:glycosyltransferase activity"/>
    <property type="evidence" value="ECO:0007669"/>
    <property type="project" value="UniProtKB-KW"/>
</dbReference>
<dbReference type="Proteomes" id="UP001143328">
    <property type="component" value="Unassembled WGS sequence"/>
</dbReference>
<dbReference type="Gene3D" id="3.90.550.10">
    <property type="entry name" value="Spore Coat Polysaccharide Biosynthesis Protein SpsA, Chain A"/>
    <property type="match status" value="1"/>
</dbReference>
<gene>
    <name evidence="4" type="ORF">GCM10017655_11700</name>
</gene>
<evidence type="ECO:0000313" key="5">
    <source>
        <dbReference type="Proteomes" id="UP001143328"/>
    </source>
</evidence>
<dbReference type="EMBL" id="BSFN01000002">
    <property type="protein sequence ID" value="GLK88108.1"/>
    <property type="molecule type" value="Genomic_DNA"/>
</dbReference>
<dbReference type="SUPFAM" id="SSF53448">
    <property type="entry name" value="Nucleotide-diphospho-sugar transferases"/>
    <property type="match status" value="1"/>
</dbReference>
<keyword evidence="3 4" id="KW-0808">Transferase</keyword>
<dbReference type="RefSeq" id="WP_271194332.1">
    <property type="nucleotide sequence ID" value="NZ_BSFN01000002.1"/>
</dbReference>
<evidence type="ECO:0000313" key="4">
    <source>
        <dbReference type="EMBL" id="GLK88108.1"/>
    </source>
</evidence>
<dbReference type="CDD" id="cd00761">
    <property type="entry name" value="Glyco_tranf_GTA_type"/>
    <property type="match status" value="1"/>
</dbReference>
<dbReference type="PANTHER" id="PTHR43179">
    <property type="entry name" value="RHAMNOSYLTRANSFERASE WBBL"/>
    <property type="match status" value="1"/>
</dbReference>
<dbReference type="AlphaFoldDB" id="A0A9W6NEL6"/>
<protein>
    <submittedName>
        <fullName evidence="4">Glycosyl transferase</fullName>
    </submittedName>
</protein>
<reference evidence="4" key="1">
    <citation type="journal article" date="2014" name="Int. J. Syst. Evol. Microbiol.">
        <title>Complete genome sequence of Corynebacterium casei LMG S-19264T (=DSM 44701T), isolated from a smear-ripened cheese.</title>
        <authorList>
            <consortium name="US DOE Joint Genome Institute (JGI-PGF)"/>
            <person name="Walter F."/>
            <person name="Albersmeier A."/>
            <person name="Kalinowski J."/>
            <person name="Ruckert C."/>
        </authorList>
    </citation>
    <scope>NUCLEOTIDE SEQUENCE</scope>
    <source>
        <strain evidence="4">VKM B-2935</strain>
    </source>
</reference>
<evidence type="ECO:0000256" key="1">
    <source>
        <dbReference type="ARBA" id="ARBA00006739"/>
    </source>
</evidence>
<organism evidence="4 5">
    <name type="scientific">Pseudomonas turukhanskensis</name>
    <dbReference type="NCBI Taxonomy" id="1806536"/>
    <lineage>
        <taxon>Bacteria</taxon>
        <taxon>Pseudomonadati</taxon>
        <taxon>Pseudomonadota</taxon>
        <taxon>Gammaproteobacteria</taxon>
        <taxon>Pseudomonadales</taxon>
        <taxon>Pseudomonadaceae</taxon>
        <taxon>Pseudomonas</taxon>
    </lineage>
</organism>
<evidence type="ECO:0000256" key="2">
    <source>
        <dbReference type="ARBA" id="ARBA00022676"/>
    </source>
</evidence>
<proteinExistence type="inferred from homology"/>
<dbReference type="PANTHER" id="PTHR43179:SF12">
    <property type="entry name" value="GALACTOFURANOSYLTRANSFERASE GLFT2"/>
    <property type="match status" value="1"/>
</dbReference>
<accession>A0A9W6NEL6</accession>
<sequence>MKAFVVIATKGRSKETYTLLEYLDRQTDIPAHVVIVGSEDKDVEGLASHPSVTEGRAHILLSRAGLTIQRNVGLDALAPKVAGLDAKEWFVTFYDDDFRPAPNWLESAGQALKDSPHIVGITGNVLADGVNSEFGVSEEDAVRYLNGDKAPESHWSFAHSVKTLTGLYGCNMAYRGTVATALRFDENLPMYGWQEDFDYSSRARQYGQVVLMPTCRGVHLGVSSGRTSGVRFGYSQIANPIFLARKGSMTWRTAAKLMSKNFIANVAKTLFMIRIKDFPGRLKGNFQAVRDLMTGKLNPLHVLDI</sequence>
<comment type="similarity">
    <text evidence="1">Belongs to the glycosyltransferase 2 family.</text>
</comment>
<keyword evidence="5" id="KW-1185">Reference proteome</keyword>
<dbReference type="InterPro" id="IPR029044">
    <property type="entry name" value="Nucleotide-diphossugar_trans"/>
</dbReference>
<evidence type="ECO:0000256" key="3">
    <source>
        <dbReference type="ARBA" id="ARBA00022679"/>
    </source>
</evidence>